<proteinExistence type="inferred from homology"/>
<dbReference type="HAMAP" id="MF_00207">
    <property type="entry name" value="PPase_C"/>
    <property type="match status" value="1"/>
</dbReference>
<name>A0ABR7TAD5_9LACT</name>
<dbReference type="SMART" id="SM01131">
    <property type="entry name" value="DHHA2"/>
    <property type="match status" value="1"/>
</dbReference>
<dbReference type="SUPFAM" id="SSF64182">
    <property type="entry name" value="DHH phosphoesterases"/>
    <property type="match status" value="1"/>
</dbReference>
<evidence type="ECO:0000313" key="10">
    <source>
        <dbReference type="EMBL" id="MBC9824915.1"/>
    </source>
</evidence>
<feature type="domain" description="DHHA2" evidence="9">
    <location>
        <begin position="181"/>
        <end position="307"/>
    </location>
</feature>
<dbReference type="InterPro" id="IPR022934">
    <property type="entry name" value="Mn-dep_inorganic_PyrPase"/>
</dbReference>
<evidence type="ECO:0000256" key="2">
    <source>
        <dbReference type="ARBA" id="ARBA00007350"/>
    </source>
</evidence>
<evidence type="ECO:0000256" key="1">
    <source>
        <dbReference type="ARBA" id="ARBA00004496"/>
    </source>
</evidence>
<evidence type="ECO:0000313" key="11">
    <source>
        <dbReference type="Proteomes" id="UP000638836"/>
    </source>
</evidence>
<evidence type="ECO:0000259" key="9">
    <source>
        <dbReference type="SMART" id="SM01131"/>
    </source>
</evidence>
<comment type="catalytic activity">
    <reaction evidence="7 8">
        <text>diphosphate + H2O = 2 phosphate + H(+)</text>
        <dbReference type="Rhea" id="RHEA:24576"/>
        <dbReference type="ChEBI" id="CHEBI:15377"/>
        <dbReference type="ChEBI" id="CHEBI:15378"/>
        <dbReference type="ChEBI" id="CHEBI:33019"/>
        <dbReference type="ChEBI" id="CHEBI:43474"/>
        <dbReference type="EC" id="3.6.1.1"/>
    </reaction>
</comment>
<comment type="subcellular location">
    <subcellularLocation>
        <location evidence="1 8">Cytoplasm</location>
    </subcellularLocation>
</comment>
<reference evidence="10 11" key="1">
    <citation type="journal article" date="2020" name="Microorganisms">
        <title>New Insight into Antimicrobial Compounds from Food and Marine-Sourced Carnobacterium Species through Phenotype and Genome Analyses.</title>
        <authorList>
            <person name="Begrem S."/>
            <person name="Ivaniuk F."/>
            <person name="Gigout-Chevalier F."/>
            <person name="Kolypczuk L."/>
            <person name="Bonnetot S."/>
            <person name="Leroi F."/>
            <person name="Grovel O."/>
            <person name="Delbarre-Ladrat C."/>
            <person name="Passerini D."/>
        </authorList>
    </citation>
    <scope>NUCLEOTIDE SEQUENCE [LARGE SCALE GENOMIC DNA]</scope>
    <source>
        <strain evidence="10 11">MIP2551</strain>
    </source>
</reference>
<comment type="cofactor">
    <cofactor evidence="8">
        <name>Mn(2+)</name>
        <dbReference type="ChEBI" id="CHEBI:29035"/>
    </cofactor>
    <text evidence="8">Binds 2 manganese ions per subunit.</text>
</comment>
<gene>
    <name evidence="8" type="primary">ppaC</name>
    <name evidence="10" type="ORF">GLO26_03600</name>
</gene>
<dbReference type="GO" id="GO:0004427">
    <property type="term" value="F:inorganic diphosphate phosphatase activity"/>
    <property type="evidence" value="ECO:0007669"/>
    <property type="project" value="UniProtKB-EC"/>
</dbReference>
<evidence type="ECO:0000256" key="5">
    <source>
        <dbReference type="ARBA" id="ARBA00022801"/>
    </source>
</evidence>
<feature type="binding site" evidence="8">
    <location>
        <position position="75"/>
    </location>
    <ligand>
        <name>Mn(2+)</name>
        <dbReference type="ChEBI" id="CHEBI:29035"/>
        <label>1</label>
    </ligand>
</feature>
<dbReference type="Proteomes" id="UP000638836">
    <property type="component" value="Unassembled WGS sequence"/>
</dbReference>
<evidence type="ECO:0000256" key="4">
    <source>
        <dbReference type="ARBA" id="ARBA00022723"/>
    </source>
</evidence>
<keyword evidence="5 8" id="KW-0378">Hydrolase</keyword>
<keyword evidence="11" id="KW-1185">Reference proteome</keyword>
<comment type="similarity">
    <text evidence="2 8">Belongs to the PPase class C family.</text>
</comment>
<sequence length="309" mass="33780">MSKVLVFGHKNPDTDAITSAISYAYLQNQLGFEAEAVALGEVGEETQYALDHFSVPAPRVVETVANETDKVMLVDHNEFQQSVNDIADVEVLSVVDHHRVSNFETANPLYYRAEPVGCTNTIIAKLYKEKEVAIPKEIAGLMLSAIVSDTLLFKSPTCTDEDVAIAKELAAIADVDIDSYGLEMLKAGTDLSNKSAAELLDMDAKSFPMGDKNVRVAQINVVDVNDVLSIQAELEQEMLNENHSKNYDLFVLIVTNILDSDSVILALGNPINAVEEAFNVTLENNRALLKGVVSRKKQVVPQLTEALTK</sequence>
<evidence type="ECO:0000256" key="8">
    <source>
        <dbReference type="HAMAP-Rule" id="MF_00207"/>
    </source>
</evidence>
<feature type="binding site" evidence="8">
    <location>
        <position position="75"/>
    </location>
    <ligand>
        <name>Mn(2+)</name>
        <dbReference type="ChEBI" id="CHEBI:29035"/>
        <label>2</label>
    </ligand>
</feature>
<dbReference type="Pfam" id="PF01368">
    <property type="entry name" value="DHH"/>
    <property type="match status" value="1"/>
</dbReference>
<evidence type="ECO:0000256" key="7">
    <source>
        <dbReference type="ARBA" id="ARBA00047820"/>
    </source>
</evidence>
<dbReference type="PANTHER" id="PTHR12112:SF22">
    <property type="entry name" value="MANGANESE-DEPENDENT INORGANIC PYROPHOSPHATASE-RELATED"/>
    <property type="match status" value="1"/>
</dbReference>
<dbReference type="InterPro" id="IPR001667">
    <property type="entry name" value="DDH_dom"/>
</dbReference>
<dbReference type="Pfam" id="PF02833">
    <property type="entry name" value="DHHA2"/>
    <property type="match status" value="1"/>
</dbReference>
<keyword evidence="4 8" id="KW-0479">Metal-binding</keyword>
<dbReference type="EMBL" id="WNJQ01000002">
    <property type="protein sequence ID" value="MBC9824915.1"/>
    <property type="molecule type" value="Genomic_DNA"/>
</dbReference>
<protein>
    <recommendedName>
        <fullName evidence="8">Probable manganese-dependent inorganic pyrophosphatase</fullName>
        <ecNumber evidence="8">3.6.1.1</ecNumber>
    </recommendedName>
    <alternativeName>
        <fullName evidence="8">Pyrophosphate phospho-hydrolase</fullName>
        <shortName evidence="8">PPase</shortName>
    </alternativeName>
</protein>
<organism evidence="10 11">
    <name type="scientific">Carnobacterium inhibens</name>
    <dbReference type="NCBI Taxonomy" id="147709"/>
    <lineage>
        <taxon>Bacteria</taxon>
        <taxon>Bacillati</taxon>
        <taxon>Bacillota</taxon>
        <taxon>Bacilli</taxon>
        <taxon>Lactobacillales</taxon>
        <taxon>Carnobacteriaceae</taxon>
        <taxon>Carnobacterium</taxon>
    </lineage>
</organism>
<dbReference type="PANTHER" id="PTHR12112">
    <property type="entry name" value="BNIP - RELATED"/>
    <property type="match status" value="1"/>
</dbReference>
<keyword evidence="6 8" id="KW-0464">Manganese</keyword>
<accession>A0ABR7TAD5</accession>
<evidence type="ECO:0000256" key="3">
    <source>
        <dbReference type="ARBA" id="ARBA00022490"/>
    </source>
</evidence>
<feature type="binding site" evidence="8">
    <location>
        <position position="9"/>
    </location>
    <ligand>
        <name>Mn(2+)</name>
        <dbReference type="ChEBI" id="CHEBI:29035"/>
        <label>1</label>
    </ligand>
</feature>
<dbReference type="EC" id="3.6.1.1" evidence="8"/>
<comment type="caution">
    <text evidence="10">The sequence shown here is derived from an EMBL/GenBank/DDBJ whole genome shotgun (WGS) entry which is preliminary data.</text>
</comment>
<dbReference type="NCBIfam" id="NF003877">
    <property type="entry name" value="PRK05427.1"/>
    <property type="match status" value="1"/>
</dbReference>
<dbReference type="Gene3D" id="3.90.1640.10">
    <property type="entry name" value="inorganic pyrophosphatase (n-terminal core)"/>
    <property type="match status" value="1"/>
</dbReference>
<dbReference type="InterPro" id="IPR004097">
    <property type="entry name" value="DHHA2"/>
</dbReference>
<dbReference type="InterPro" id="IPR038222">
    <property type="entry name" value="DHHA2_dom_sf"/>
</dbReference>
<dbReference type="Gene3D" id="3.10.310.20">
    <property type="entry name" value="DHHA2 domain"/>
    <property type="match status" value="1"/>
</dbReference>
<feature type="binding site" evidence="8">
    <location>
        <position position="97"/>
    </location>
    <ligand>
        <name>Mn(2+)</name>
        <dbReference type="ChEBI" id="CHEBI:29035"/>
        <label>2</label>
    </ligand>
</feature>
<feature type="binding site" evidence="8">
    <location>
        <position position="149"/>
    </location>
    <ligand>
        <name>Mn(2+)</name>
        <dbReference type="ChEBI" id="CHEBI:29035"/>
        <label>2</label>
    </ligand>
</feature>
<dbReference type="RefSeq" id="WP_023178001.1">
    <property type="nucleotide sequence ID" value="NZ_WNJQ01000002.1"/>
</dbReference>
<feature type="binding site" evidence="8">
    <location>
        <position position="15"/>
    </location>
    <ligand>
        <name>Mn(2+)</name>
        <dbReference type="ChEBI" id="CHEBI:29035"/>
        <label>2</label>
    </ligand>
</feature>
<dbReference type="InterPro" id="IPR038763">
    <property type="entry name" value="DHH_sf"/>
</dbReference>
<evidence type="ECO:0000256" key="6">
    <source>
        <dbReference type="ARBA" id="ARBA00023211"/>
    </source>
</evidence>
<keyword evidence="3 8" id="KW-0963">Cytoplasm</keyword>
<feature type="binding site" evidence="8">
    <location>
        <position position="13"/>
    </location>
    <ligand>
        <name>Mn(2+)</name>
        <dbReference type="ChEBI" id="CHEBI:29035"/>
        <label>1</label>
    </ligand>
</feature>